<reference evidence="1 2" key="1">
    <citation type="submission" date="2019-03" db="EMBL/GenBank/DDBJ databases">
        <title>Genomic Encyclopedia of Type Strains, Phase IV (KMG-IV): sequencing the most valuable type-strain genomes for metagenomic binning, comparative biology and taxonomic classification.</title>
        <authorList>
            <person name="Goeker M."/>
        </authorList>
    </citation>
    <scope>NUCLEOTIDE SEQUENCE [LARGE SCALE GENOMIC DNA]</scope>
    <source>
        <strain evidence="1 2">DSM 24984</strain>
    </source>
</reference>
<dbReference type="PANTHER" id="PTHR37804">
    <property type="entry name" value="CDAA REGULATORY PROTEIN CDAR"/>
    <property type="match status" value="1"/>
</dbReference>
<proteinExistence type="predicted"/>
<protein>
    <submittedName>
        <fullName evidence="1">YbbR-like protein</fullName>
    </submittedName>
</protein>
<dbReference type="PANTHER" id="PTHR37804:SF1">
    <property type="entry name" value="CDAA REGULATORY PROTEIN CDAR"/>
    <property type="match status" value="1"/>
</dbReference>
<dbReference type="Pfam" id="PF07949">
    <property type="entry name" value="YbbR"/>
    <property type="match status" value="1"/>
</dbReference>
<dbReference type="Gene3D" id="2.170.120.30">
    <property type="match status" value="2"/>
</dbReference>
<dbReference type="InterPro" id="IPR053154">
    <property type="entry name" value="c-di-AMP_regulator"/>
</dbReference>
<evidence type="ECO:0000313" key="1">
    <source>
        <dbReference type="EMBL" id="TCK60863.1"/>
    </source>
</evidence>
<organism evidence="1 2">
    <name type="scientific">Seleniivibrio woodruffii</name>
    <dbReference type="NCBI Taxonomy" id="1078050"/>
    <lineage>
        <taxon>Bacteria</taxon>
        <taxon>Pseudomonadati</taxon>
        <taxon>Deferribacterota</taxon>
        <taxon>Deferribacteres</taxon>
        <taxon>Deferribacterales</taxon>
        <taxon>Geovibrionaceae</taxon>
        <taxon>Seleniivibrio</taxon>
    </lineage>
</organism>
<accession>A0A4R1KAD7</accession>
<evidence type="ECO:0000313" key="2">
    <source>
        <dbReference type="Proteomes" id="UP000294614"/>
    </source>
</evidence>
<dbReference type="RefSeq" id="WP_132873726.1">
    <property type="nucleotide sequence ID" value="NZ_SMGG01000004.1"/>
</dbReference>
<dbReference type="OrthoDB" id="9782050at2"/>
<name>A0A4R1KAD7_9BACT</name>
<dbReference type="EMBL" id="SMGG01000004">
    <property type="protein sequence ID" value="TCK60863.1"/>
    <property type="molecule type" value="Genomic_DNA"/>
</dbReference>
<sequence>MIITNTHLRIISVILAVCLWLYIVTGEFQEISLYVPVKLTNIPEGSVAVTDENLINVMAKGPKFLVNNKQFNKVQISLDVSKIESGTKSVYINPEDVQMPAGIEVTNINPKSIDVTVDSLVKKPLKVSPTFVGEPQPGYKIGSVMVKPEIVEVNAATSKIKGIKSLETMPVNLSGKKDPITYSIGLKFYEGVQKTTPEAVEVFVVFKEDIQDKTIHQLDVNPIGLPVGLKARVLTDDVTLRVNGRVDLLNEQTIANVLNPRVDLSDVNAPGVYKRSIVFNDSKIINVLNVKPSRVRVEVY</sequence>
<comment type="caution">
    <text evidence="1">The sequence shown here is derived from an EMBL/GenBank/DDBJ whole genome shotgun (WGS) entry which is preliminary data.</text>
</comment>
<gene>
    <name evidence="1" type="ORF">C8D98_1742</name>
</gene>
<dbReference type="Gene3D" id="2.170.120.40">
    <property type="entry name" value="YbbR-like domain"/>
    <property type="match status" value="1"/>
</dbReference>
<dbReference type="InterPro" id="IPR012505">
    <property type="entry name" value="YbbR"/>
</dbReference>
<dbReference type="Proteomes" id="UP000294614">
    <property type="component" value="Unassembled WGS sequence"/>
</dbReference>
<keyword evidence="2" id="KW-1185">Reference proteome</keyword>
<dbReference type="AlphaFoldDB" id="A0A4R1KAD7"/>